<reference evidence="1 2" key="1">
    <citation type="journal article" date="2018" name="PLoS Genet.">
        <title>Population sequencing reveals clonal diversity and ancestral inbreeding in the grapevine cultivar Chardonnay.</title>
        <authorList>
            <person name="Roach M.J."/>
            <person name="Johnson D.L."/>
            <person name="Bohlmann J."/>
            <person name="van Vuuren H.J."/>
            <person name="Jones S.J."/>
            <person name="Pretorius I.S."/>
            <person name="Schmidt S.A."/>
            <person name="Borneman A.R."/>
        </authorList>
    </citation>
    <scope>NUCLEOTIDE SEQUENCE [LARGE SCALE GENOMIC DNA]</scope>
    <source>
        <strain evidence="2">cv. Chardonnay</strain>
        <tissue evidence="1">Leaf</tissue>
    </source>
</reference>
<dbReference type="PANTHER" id="PTHR47232">
    <property type="entry name" value="TRANSDUCIN FAMILY PROTEIN / WD-40 REPEAT FAMILY PROTEIN"/>
    <property type="match status" value="1"/>
</dbReference>
<dbReference type="EMBL" id="QGNW01000012">
    <property type="protein sequence ID" value="RVX17726.1"/>
    <property type="molecule type" value="Genomic_DNA"/>
</dbReference>
<sequence length="83" mass="9339">MTSFGEGSNYSKKLSSGKGHLATLSVLNYLSYRTPGKQLRLFDIRLRQTELHAFGWKQESSDSLSALINQTWSPDGLYITLVQ</sequence>
<dbReference type="OrthoDB" id="1897642at2759"/>
<name>A0A438K943_VITVI</name>
<dbReference type="Proteomes" id="UP000288805">
    <property type="component" value="Unassembled WGS sequence"/>
</dbReference>
<comment type="caution">
    <text evidence="1">The sequence shown here is derived from an EMBL/GenBank/DDBJ whole genome shotgun (WGS) entry which is preliminary data.</text>
</comment>
<proteinExistence type="predicted"/>
<dbReference type="PANTHER" id="PTHR47232:SF1">
    <property type="entry name" value="TRANSDUCIN FAMILY PROTEIN _ WD-40 REPEAT FAMILY PROTEIN"/>
    <property type="match status" value="1"/>
</dbReference>
<organism evidence="1 2">
    <name type="scientific">Vitis vinifera</name>
    <name type="common">Grape</name>
    <dbReference type="NCBI Taxonomy" id="29760"/>
    <lineage>
        <taxon>Eukaryota</taxon>
        <taxon>Viridiplantae</taxon>
        <taxon>Streptophyta</taxon>
        <taxon>Embryophyta</taxon>
        <taxon>Tracheophyta</taxon>
        <taxon>Spermatophyta</taxon>
        <taxon>Magnoliopsida</taxon>
        <taxon>eudicotyledons</taxon>
        <taxon>Gunneridae</taxon>
        <taxon>Pentapetalae</taxon>
        <taxon>rosids</taxon>
        <taxon>Vitales</taxon>
        <taxon>Vitaceae</taxon>
        <taxon>Viteae</taxon>
        <taxon>Vitis</taxon>
    </lineage>
</organism>
<protein>
    <submittedName>
        <fullName evidence="1">Uncharacterized protein</fullName>
    </submittedName>
</protein>
<evidence type="ECO:0000313" key="1">
    <source>
        <dbReference type="EMBL" id="RVX17726.1"/>
    </source>
</evidence>
<accession>A0A438K943</accession>
<dbReference type="AlphaFoldDB" id="A0A438K943"/>
<evidence type="ECO:0000313" key="2">
    <source>
        <dbReference type="Proteomes" id="UP000288805"/>
    </source>
</evidence>
<gene>
    <name evidence="1" type="ORF">CK203_003954</name>
</gene>